<dbReference type="InterPro" id="IPR002035">
    <property type="entry name" value="VWF_A"/>
</dbReference>
<organism evidence="2 3">
    <name type="scientific">Bythopirellula polymerisocia</name>
    <dbReference type="NCBI Taxonomy" id="2528003"/>
    <lineage>
        <taxon>Bacteria</taxon>
        <taxon>Pseudomonadati</taxon>
        <taxon>Planctomycetota</taxon>
        <taxon>Planctomycetia</taxon>
        <taxon>Pirellulales</taxon>
        <taxon>Lacipirellulaceae</taxon>
        <taxon>Bythopirellula</taxon>
    </lineage>
</organism>
<accession>A0A5C6CQP9</accession>
<dbReference type="CDD" id="cd00198">
    <property type="entry name" value="vWFA"/>
    <property type="match status" value="1"/>
</dbReference>
<protein>
    <recommendedName>
        <fullName evidence="1">VWFA domain-containing protein</fullName>
    </recommendedName>
</protein>
<feature type="domain" description="VWFA" evidence="1">
    <location>
        <begin position="78"/>
        <end position="263"/>
    </location>
</feature>
<evidence type="ECO:0000313" key="3">
    <source>
        <dbReference type="Proteomes" id="UP000318437"/>
    </source>
</evidence>
<dbReference type="PROSITE" id="PS50234">
    <property type="entry name" value="VWFA"/>
    <property type="match status" value="1"/>
</dbReference>
<evidence type="ECO:0000313" key="2">
    <source>
        <dbReference type="EMBL" id="TWU25864.1"/>
    </source>
</evidence>
<name>A0A5C6CQP9_9BACT</name>
<keyword evidence="3" id="KW-1185">Reference proteome</keyword>
<gene>
    <name evidence="2" type="ORF">Pla144_30770</name>
</gene>
<dbReference type="InterPro" id="IPR036465">
    <property type="entry name" value="vWFA_dom_sf"/>
</dbReference>
<proteinExistence type="predicted"/>
<dbReference type="RefSeq" id="WP_146451432.1">
    <property type="nucleotide sequence ID" value="NZ_SJPS01000004.1"/>
</dbReference>
<comment type="caution">
    <text evidence="2">The sequence shown here is derived from an EMBL/GenBank/DDBJ whole genome shotgun (WGS) entry which is preliminary data.</text>
</comment>
<dbReference type="AlphaFoldDB" id="A0A5C6CQP9"/>
<dbReference type="OrthoDB" id="9780819at2"/>
<evidence type="ECO:0000259" key="1">
    <source>
        <dbReference type="PROSITE" id="PS50234"/>
    </source>
</evidence>
<dbReference type="EMBL" id="SJPS01000004">
    <property type="protein sequence ID" value="TWU25864.1"/>
    <property type="molecule type" value="Genomic_DNA"/>
</dbReference>
<dbReference type="PANTHER" id="PTHR33608:SF6">
    <property type="entry name" value="BLL2464 PROTEIN"/>
    <property type="match status" value="1"/>
</dbReference>
<dbReference type="InterPro" id="IPR002881">
    <property type="entry name" value="DUF58"/>
</dbReference>
<sequence precursor="true">MLPSTIIKKIRRIQIHTTRIVDELLAGQWDSAFRGSGIEFEEVRPYQFGDDVRAIDWNVTARTGRPFIKLFKEEREMSVMLLVDQSASQGMGSHWQTKREQVTELSATLAFSAIKGNDRVGLTLFTDGIEKFVPPRKGTRHVLRLIRELLYCDPMGHGTSLTKVLDHLNRTMARRTVVFLISDFQDTGYEKSLKVARRKHDIIPVVVADQREMKMPNVGLVRLRDAETGQMITFDTFSRANRRAYEEHAKRRMEQRDTLFRKLNLDPIHLYTGEDFVEPLQRFFHRRENHR</sequence>
<dbReference type="Proteomes" id="UP000318437">
    <property type="component" value="Unassembled WGS sequence"/>
</dbReference>
<dbReference type="SUPFAM" id="SSF53300">
    <property type="entry name" value="vWA-like"/>
    <property type="match status" value="1"/>
</dbReference>
<reference evidence="2 3" key="1">
    <citation type="submission" date="2019-02" db="EMBL/GenBank/DDBJ databases">
        <title>Deep-cultivation of Planctomycetes and their phenomic and genomic characterization uncovers novel biology.</title>
        <authorList>
            <person name="Wiegand S."/>
            <person name="Jogler M."/>
            <person name="Boedeker C."/>
            <person name="Pinto D."/>
            <person name="Vollmers J."/>
            <person name="Rivas-Marin E."/>
            <person name="Kohn T."/>
            <person name="Peeters S.H."/>
            <person name="Heuer A."/>
            <person name="Rast P."/>
            <person name="Oberbeckmann S."/>
            <person name="Bunk B."/>
            <person name="Jeske O."/>
            <person name="Meyerdierks A."/>
            <person name="Storesund J.E."/>
            <person name="Kallscheuer N."/>
            <person name="Luecker S."/>
            <person name="Lage O.M."/>
            <person name="Pohl T."/>
            <person name="Merkel B.J."/>
            <person name="Hornburger P."/>
            <person name="Mueller R.-W."/>
            <person name="Bruemmer F."/>
            <person name="Labrenz M."/>
            <person name="Spormann A.M."/>
            <person name="Op Den Camp H."/>
            <person name="Overmann J."/>
            <person name="Amann R."/>
            <person name="Jetten M.S.M."/>
            <person name="Mascher T."/>
            <person name="Medema M.H."/>
            <person name="Devos D.P."/>
            <person name="Kaster A.-K."/>
            <person name="Ovreas L."/>
            <person name="Rohde M."/>
            <person name="Galperin M.Y."/>
            <person name="Jogler C."/>
        </authorList>
    </citation>
    <scope>NUCLEOTIDE SEQUENCE [LARGE SCALE GENOMIC DNA]</scope>
    <source>
        <strain evidence="2 3">Pla144</strain>
    </source>
</reference>
<dbReference type="PANTHER" id="PTHR33608">
    <property type="entry name" value="BLL2464 PROTEIN"/>
    <property type="match status" value="1"/>
</dbReference>
<dbReference type="Gene3D" id="3.40.50.410">
    <property type="entry name" value="von Willebrand factor, type A domain"/>
    <property type="match status" value="1"/>
</dbReference>
<dbReference type="SMART" id="SM00327">
    <property type="entry name" value="VWA"/>
    <property type="match status" value="1"/>
</dbReference>
<dbReference type="Pfam" id="PF01882">
    <property type="entry name" value="DUF58"/>
    <property type="match status" value="1"/>
</dbReference>